<comment type="caution">
    <text evidence="1">The sequence shown here is derived from an EMBL/GenBank/DDBJ whole genome shotgun (WGS) entry which is preliminary data.</text>
</comment>
<proteinExistence type="predicted"/>
<name>A0A1F5WPM5_9BACT</name>
<evidence type="ECO:0000313" key="2">
    <source>
        <dbReference type="Proteomes" id="UP000177723"/>
    </source>
</evidence>
<reference evidence="1 2" key="1">
    <citation type="journal article" date="2016" name="Nat. Commun.">
        <title>Thousands of microbial genomes shed light on interconnected biogeochemical processes in an aquifer system.</title>
        <authorList>
            <person name="Anantharaman K."/>
            <person name="Brown C.T."/>
            <person name="Hug L.A."/>
            <person name="Sharon I."/>
            <person name="Castelle C.J."/>
            <person name="Probst A.J."/>
            <person name="Thomas B.C."/>
            <person name="Singh A."/>
            <person name="Wilkins M.J."/>
            <person name="Karaoz U."/>
            <person name="Brodie E.L."/>
            <person name="Williams K.H."/>
            <person name="Hubbard S.S."/>
            <person name="Banfield J.F."/>
        </authorList>
    </citation>
    <scope>NUCLEOTIDE SEQUENCE [LARGE SCALE GENOMIC DNA]</scope>
</reference>
<gene>
    <name evidence="1" type="ORF">A3F23_00115</name>
</gene>
<sequence length="228" mass="26711">MKLNIKELLSYFDLRESTSNGDTTATIAVVGEDLGAGLFKHYCEYERRSSVKIFDAIPTTMQRVGRQLDRWILEKIGNKEILYQAEIKNWCARAIGGIDIPLVVPDKTLAALAKRNWDRDTNKITSREANGLNKVFINMTNDTLLNIQNSYQKEPLLIFWEARNPKKHLGYFYKYKLPKKTFYYDYCWVFSCSLYLRNLYKNGERKVSIEMPNAGRRLKELNRLFKVK</sequence>
<dbReference type="EMBL" id="MFHT01000016">
    <property type="protein sequence ID" value="OGF77595.1"/>
    <property type="molecule type" value="Genomic_DNA"/>
</dbReference>
<organism evidence="1 2">
    <name type="scientific">Candidatus Giovannonibacteria bacterium RIFCSPHIGHO2_12_FULL_43_15</name>
    <dbReference type="NCBI Taxonomy" id="1798341"/>
    <lineage>
        <taxon>Bacteria</taxon>
        <taxon>Candidatus Giovannoniibacteriota</taxon>
    </lineage>
</organism>
<dbReference type="AlphaFoldDB" id="A0A1F5WPM5"/>
<accession>A0A1F5WPM5</accession>
<protein>
    <submittedName>
        <fullName evidence="1">Uncharacterized protein</fullName>
    </submittedName>
</protein>
<dbReference type="Proteomes" id="UP000177723">
    <property type="component" value="Unassembled WGS sequence"/>
</dbReference>
<evidence type="ECO:0000313" key="1">
    <source>
        <dbReference type="EMBL" id="OGF77595.1"/>
    </source>
</evidence>